<dbReference type="SUPFAM" id="SSF69318">
    <property type="entry name" value="Integrin alpha N-terminal domain"/>
    <property type="match status" value="2"/>
</dbReference>
<sequence length="707" mass="71800">MRFDRMRIWRFSHQIGVAIVLSVMVALNVQVQFNQEQKLTASDAMASDVFGLSASLDGDRLVVGALVDDNGNDSGTAYVFERQGDGTWLEVAKLTASNAAAGDLFGERVSLSGDRIAVGARSAANGTAYVFERQGDGTWQEAAILTASDGGIGGDFGVSVSLSNDRLVVGNSLDDDSGEDSGAAHVFERQGDGTWQEVAKLTASNAAAFDNFGLDVSLSSDRLVVGTFRGDGNVVDSGAAYVFERQGDGTWQEVAILAASDAVALDFVGSRVSLSGDRIVAGARGNDDNGPRSGAAYIFDRQGDGTWQEAAKLTASDAAAFDSFGNAVSLSGDRLIVGAVGVVVSVSPGAAYVFERQGDGTWQEAAKLTASDAAPEDNFGRSVSLSGNRIAIGANLDDDNGSASGSAYVFAASTLPPSSCDCANATIEGTGGNDKLIGTPGDDIICGFGGNDRIFGEGGNDCLDGGSGNDRLFGGNGNDRLLGRAGNDHLRGGAGNDFLNGNADDDVLHGGDGNDVLTGQSGNDTLRGDAGEDDLSGGSGEDNLRGGSDDDVIKGDSGDDFLRGDDGNDILQGGTGEDVVDGDSGDDDLRGGSDSDIIKGDDGNDLLEGNGGNDMLRGGAGDDDLRGGAGGDDLSGGAGNDFIRGDSGNDVLRGGSGDDELNGGSNNDILRGDSGNDFLQGGAGRDSCRGGQGMDASDNCEETNGIP</sequence>
<gene>
    <name evidence="3" type="ORF">ETSY1_39425</name>
</gene>
<evidence type="ECO:0000313" key="3">
    <source>
        <dbReference type="EMBL" id="ETW93398.1"/>
    </source>
</evidence>
<accession>W4L5N6</accession>
<dbReference type="InterPro" id="IPR018511">
    <property type="entry name" value="Hemolysin-typ_Ca-bd_CS"/>
</dbReference>
<dbReference type="PANTHER" id="PTHR36220:SF1">
    <property type="entry name" value="GAMMA TUBULIN COMPLEX COMPONENT C-TERMINAL DOMAIN-CONTAINING PROTEIN"/>
    <property type="match status" value="1"/>
</dbReference>
<dbReference type="SUPFAM" id="SSF51120">
    <property type="entry name" value="beta-Roll"/>
    <property type="match status" value="3"/>
</dbReference>
<proteinExistence type="predicted"/>
<evidence type="ECO:0008006" key="5">
    <source>
        <dbReference type="Google" id="ProtNLM"/>
    </source>
</evidence>
<organism evidence="3 4">
    <name type="scientific">Entotheonella factor</name>
    <dbReference type="NCBI Taxonomy" id="1429438"/>
    <lineage>
        <taxon>Bacteria</taxon>
        <taxon>Pseudomonadati</taxon>
        <taxon>Nitrospinota/Tectimicrobiota group</taxon>
        <taxon>Candidatus Tectimicrobiota</taxon>
        <taxon>Candidatus Entotheonellia</taxon>
        <taxon>Candidatus Entotheonellales</taxon>
        <taxon>Candidatus Entotheonellaceae</taxon>
        <taxon>Candidatus Entotheonella</taxon>
    </lineage>
</organism>
<feature type="region of interest" description="Disordered" evidence="2">
    <location>
        <begin position="505"/>
        <end position="707"/>
    </location>
</feature>
<dbReference type="HOGENOM" id="CLU_012554_0_0_7"/>
<dbReference type="Pfam" id="PF14312">
    <property type="entry name" value="FG-GAP_2"/>
    <property type="match status" value="7"/>
</dbReference>
<feature type="compositionally biased region" description="Gly residues" evidence="2">
    <location>
        <begin position="627"/>
        <end position="639"/>
    </location>
</feature>
<keyword evidence="4" id="KW-1185">Reference proteome</keyword>
<name>W4L5N6_ENTF1</name>
<reference evidence="3 4" key="1">
    <citation type="journal article" date="2014" name="Nature">
        <title>An environmental bacterial taxon with a large and distinct metabolic repertoire.</title>
        <authorList>
            <person name="Wilson M.C."/>
            <person name="Mori T."/>
            <person name="Ruckert C."/>
            <person name="Uria A.R."/>
            <person name="Helf M.J."/>
            <person name="Takada K."/>
            <person name="Gernert C."/>
            <person name="Steffens U.A."/>
            <person name="Heycke N."/>
            <person name="Schmitt S."/>
            <person name="Rinke C."/>
            <person name="Helfrich E.J."/>
            <person name="Brachmann A.O."/>
            <person name="Gurgui C."/>
            <person name="Wakimoto T."/>
            <person name="Kracht M."/>
            <person name="Crusemann M."/>
            <person name="Hentschel U."/>
            <person name="Abe I."/>
            <person name="Matsunaga S."/>
            <person name="Kalinowski J."/>
            <person name="Takeyama H."/>
            <person name="Piel J."/>
        </authorList>
    </citation>
    <scope>NUCLEOTIDE SEQUENCE [LARGE SCALE GENOMIC DNA]</scope>
    <source>
        <strain evidence="4">TSY1</strain>
    </source>
</reference>
<dbReference type="Gene3D" id="2.150.10.10">
    <property type="entry name" value="Serralysin-like metalloprotease, C-terminal"/>
    <property type="match status" value="4"/>
</dbReference>
<evidence type="ECO:0000313" key="4">
    <source>
        <dbReference type="Proteomes" id="UP000019141"/>
    </source>
</evidence>
<dbReference type="InterPro" id="IPR011049">
    <property type="entry name" value="Serralysin-like_metalloprot_C"/>
</dbReference>
<keyword evidence="1" id="KW-0732">Signal</keyword>
<dbReference type="Gene3D" id="2.130.10.130">
    <property type="entry name" value="Integrin alpha, N-terminal"/>
    <property type="match status" value="2"/>
</dbReference>
<comment type="caution">
    <text evidence="3">The sequence shown here is derived from an EMBL/GenBank/DDBJ whole genome shotgun (WGS) entry which is preliminary data.</text>
</comment>
<dbReference type="InterPro" id="IPR001343">
    <property type="entry name" value="Hemolysn_Ca-bd"/>
</dbReference>
<dbReference type="EMBL" id="AZHW01001244">
    <property type="protein sequence ID" value="ETW93398.1"/>
    <property type="molecule type" value="Genomic_DNA"/>
</dbReference>
<feature type="compositionally biased region" description="Basic and acidic residues" evidence="2">
    <location>
        <begin position="587"/>
        <end position="602"/>
    </location>
</feature>
<evidence type="ECO:0000256" key="1">
    <source>
        <dbReference type="ARBA" id="ARBA00022729"/>
    </source>
</evidence>
<dbReference type="PATRIC" id="fig|1429438.4.peg.7388"/>
<dbReference type="Proteomes" id="UP000019141">
    <property type="component" value="Unassembled WGS sequence"/>
</dbReference>
<dbReference type="PROSITE" id="PS00330">
    <property type="entry name" value="HEMOLYSIN_CALCIUM"/>
    <property type="match status" value="4"/>
</dbReference>
<protein>
    <recommendedName>
        <fullName evidence="5">Calcium-binding protein</fullName>
    </recommendedName>
</protein>
<evidence type="ECO:0000256" key="2">
    <source>
        <dbReference type="SAM" id="MobiDB-lite"/>
    </source>
</evidence>
<dbReference type="InterPro" id="IPR013517">
    <property type="entry name" value="FG-GAP"/>
</dbReference>
<dbReference type="Pfam" id="PF00353">
    <property type="entry name" value="HemolysinCabind"/>
    <property type="match status" value="5"/>
</dbReference>
<dbReference type="PRINTS" id="PR00313">
    <property type="entry name" value="CABNDNGRPT"/>
</dbReference>
<dbReference type="GO" id="GO:0005509">
    <property type="term" value="F:calcium ion binding"/>
    <property type="evidence" value="ECO:0007669"/>
    <property type="project" value="InterPro"/>
</dbReference>
<dbReference type="InterPro" id="IPR028994">
    <property type="entry name" value="Integrin_alpha_N"/>
</dbReference>
<dbReference type="AlphaFoldDB" id="W4L5N6"/>
<dbReference type="PANTHER" id="PTHR36220">
    <property type="entry name" value="UNNAMED PRODUCT"/>
    <property type="match status" value="1"/>
</dbReference>
<feature type="compositionally biased region" description="Basic and acidic residues" evidence="2">
    <location>
        <begin position="542"/>
        <end position="566"/>
    </location>
</feature>